<reference evidence="7" key="1">
    <citation type="submission" date="2021-12" db="EMBL/GenBank/DDBJ databases">
        <authorList>
            <person name="King R."/>
        </authorList>
    </citation>
    <scope>NUCLEOTIDE SEQUENCE</scope>
</reference>
<feature type="domain" description="Ig-like" evidence="6">
    <location>
        <begin position="467"/>
        <end position="556"/>
    </location>
</feature>
<dbReference type="InterPro" id="IPR036179">
    <property type="entry name" value="Ig-like_dom_sf"/>
</dbReference>
<dbReference type="SUPFAM" id="SSF48726">
    <property type="entry name" value="Immunoglobulin"/>
    <property type="match status" value="1"/>
</dbReference>
<evidence type="ECO:0000313" key="8">
    <source>
        <dbReference type="Proteomes" id="UP001154078"/>
    </source>
</evidence>
<evidence type="ECO:0000256" key="1">
    <source>
        <dbReference type="ARBA" id="ARBA00004141"/>
    </source>
</evidence>
<dbReference type="SUPFAM" id="SSF103481">
    <property type="entry name" value="Multidrug resistance efflux transporter EmrE"/>
    <property type="match status" value="1"/>
</dbReference>
<feature type="transmembrane region" description="Helical" evidence="5">
    <location>
        <begin position="44"/>
        <end position="62"/>
    </location>
</feature>
<protein>
    <recommendedName>
        <fullName evidence="6">Ig-like domain-containing protein</fullName>
    </recommendedName>
</protein>
<gene>
    <name evidence="7" type="ORF">MELIAE_LOCUS7118</name>
</gene>
<evidence type="ECO:0000313" key="7">
    <source>
        <dbReference type="EMBL" id="CAH0555856.1"/>
    </source>
</evidence>
<organism evidence="7 8">
    <name type="scientific">Brassicogethes aeneus</name>
    <name type="common">Rape pollen beetle</name>
    <name type="synonym">Meligethes aeneus</name>
    <dbReference type="NCBI Taxonomy" id="1431903"/>
    <lineage>
        <taxon>Eukaryota</taxon>
        <taxon>Metazoa</taxon>
        <taxon>Ecdysozoa</taxon>
        <taxon>Arthropoda</taxon>
        <taxon>Hexapoda</taxon>
        <taxon>Insecta</taxon>
        <taxon>Pterygota</taxon>
        <taxon>Neoptera</taxon>
        <taxon>Endopterygota</taxon>
        <taxon>Coleoptera</taxon>
        <taxon>Polyphaga</taxon>
        <taxon>Cucujiformia</taxon>
        <taxon>Nitidulidae</taxon>
        <taxon>Meligethinae</taxon>
        <taxon>Brassicogethes</taxon>
    </lineage>
</organism>
<dbReference type="CDD" id="cd00096">
    <property type="entry name" value="Ig"/>
    <property type="match status" value="1"/>
</dbReference>
<evidence type="ECO:0000256" key="3">
    <source>
        <dbReference type="ARBA" id="ARBA00022989"/>
    </source>
</evidence>
<keyword evidence="3 5" id="KW-1133">Transmembrane helix</keyword>
<dbReference type="GO" id="GO:0016020">
    <property type="term" value="C:membrane"/>
    <property type="evidence" value="ECO:0007669"/>
    <property type="project" value="UniProtKB-SubCell"/>
</dbReference>
<dbReference type="InterPro" id="IPR050186">
    <property type="entry name" value="TPT_transporter"/>
</dbReference>
<comment type="subcellular location">
    <subcellularLocation>
        <location evidence="1">Membrane</location>
        <topology evidence="1">Multi-pass membrane protein</topology>
    </subcellularLocation>
</comment>
<dbReference type="PROSITE" id="PS50835">
    <property type="entry name" value="IG_LIKE"/>
    <property type="match status" value="2"/>
</dbReference>
<feature type="transmembrane region" description="Helical" evidence="5">
    <location>
        <begin position="566"/>
        <end position="590"/>
    </location>
</feature>
<feature type="transmembrane region" description="Helical" evidence="5">
    <location>
        <begin position="200"/>
        <end position="221"/>
    </location>
</feature>
<dbReference type="InterPro" id="IPR013783">
    <property type="entry name" value="Ig-like_fold"/>
</dbReference>
<dbReference type="Pfam" id="PF03151">
    <property type="entry name" value="TPT"/>
    <property type="match status" value="1"/>
</dbReference>
<dbReference type="InterPro" id="IPR007110">
    <property type="entry name" value="Ig-like_dom"/>
</dbReference>
<feature type="transmembrane region" description="Helical" evidence="5">
    <location>
        <begin position="170"/>
        <end position="188"/>
    </location>
</feature>
<evidence type="ECO:0000256" key="4">
    <source>
        <dbReference type="ARBA" id="ARBA00023136"/>
    </source>
</evidence>
<dbReference type="Gene3D" id="2.60.40.10">
    <property type="entry name" value="Immunoglobulins"/>
    <property type="match status" value="1"/>
</dbReference>
<feature type="transmembrane region" description="Helical" evidence="5">
    <location>
        <begin position="142"/>
        <end position="158"/>
    </location>
</feature>
<dbReference type="EMBL" id="OV121135">
    <property type="protein sequence ID" value="CAH0555856.1"/>
    <property type="molecule type" value="Genomic_DNA"/>
</dbReference>
<dbReference type="PANTHER" id="PTHR11132">
    <property type="entry name" value="SOLUTE CARRIER FAMILY 35"/>
    <property type="match status" value="1"/>
</dbReference>
<feature type="transmembrane region" description="Helical" evidence="5">
    <location>
        <begin position="114"/>
        <end position="135"/>
    </location>
</feature>
<feature type="transmembrane region" description="Helical" evidence="5">
    <location>
        <begin position="237"/>
        <end position="259"/>
    </location>
</feature>
<dbReference type="AlphaFoldDB" id="A0A9P0B5H2"/>
<feature type="domain" description="Ig-like" evidence="6">
    <location>
        <begin position="349"/>
        <end position="434"/>
    </location>
</feature>
<keyword evidence="8" id="KW-1185">Reference proteome</keyword>
<dbReference type="InterPro" id="IPR004853">
    <property type="entry name" value="Sugar_P_trans_dom"/>
</dbReference>
<evidence type="ECO:0000256" key="2">
    <source>
        <dbReference type="ARBA" id="ARBA00022692"/>
    </source>
</evidence>
<keyword evidence="2 5" id="KW-0812">Transmembrane</keyword>
<evidence type="ECO:0000259" key="6">
    <source>
        <dbReference type="PROSITE" id="PS50835"/>
    </source>
</evidence>
<sequence>MAQENQTLLSKYLAIFLVVSGYWVVSICTVFINKTLLSDLHLDAPFFINFSQTLITVLICLMKKQLSKMYPDRFSFPLTDVTDWYTIKAILPVSIMFTTMIATNNLCLKYVSVAFYYIGRSLTTIFNVTLTYFILGETTSKRCIFFCLVIIFGFYLGVDQEHTAGDLSVIGTFFGIAGSLSLSLFSILTKKVLPKVNGEIWALSYANNVYATILFLPMMILNGEISELTNYKNIDDLYFWGFITIGGICGFAIGFFTSLQIKCLPPEISFSVHFRSDAQHFRYGEGMRANGAGHLLVPGDEVRAVVVLELDCPAGFRRIRQGQADGHGGASSGSAVVQQSYNARFRYEPTLFNTLTIKDGSNITLNCLKNNYKNKPKVNWEKMPCIKNYQDEECDTAQIYSLKNKNSWNYLPEFKNKPNLNMHFVKNMAGIYRCLQKGKVKKMWILKEASSEIFSVSLDVANTTSYNTIHFTLRCNVSSKLPVQIIWFKKCESWQQSSIKEDGEYYCHIRHGVTLYNTDASYISKLKFYGEFTDSGTYVCVALTNYGKYNKSVDIHVPNVYKEDAFSLFSLFLIPIVLFIPIVIIWFCYFKRKQKLEKIQKYNAVTQNVNPQI</sequence>
<accession>A0A9P0B5H2</accession>
<feature type="transmembrane region" description="Helical" evidence="5">
    <location>
        <begin position="12"/>
        <end position="32"/>
    </location>
</feature>
<feature type="transmembrane region" description="Helical" evidence="5">
    <location>
        <begin position="83"/>
        <end position="102"/>
    </location>
</feature>
<proteinExistence type="predicted"/>
<dbReference type="OrthoDB" id="5547497at2759"/>
<dbReference type="InterPro" id="IPR037185">
    <property type="entry name" value="EmrE-like"/>
</dbReference>
<dbReference type="Proteomes" id="UP001154078">
    <property type="component" value="Chromosome 4"/>
</dbReference>
<name>A0A9P0B5H2_BRAAE</name>
<evidence type="ECO:0000256" key="5">
    <source>
        <dbReference type="SAM" id="Phobius"/>
    </source>
</evidence>
<keyword evidence="4 5" id="KW-0472">Membrane</keyword>